<dbReference type="AlphaFoldDB" id="A0A4Q1CJL8"/>
<organism evidence="2 3">
    <name type="scientific">Lacibacter luteus</name>
    <dbReference type="NCBI Taxonomy" id="2508719"/>
    <lineage>
        <taxon>Bacteria</taxon>
        <taxon>Pseudomonadati</taxon>
        <taxon>Bacteroidota</taxon>
        <taxon>Chitinophagia</taxon>
        <taxon>Chitinophagales</taxon>
        <taxon>Chitinophagaceae</taxon>
        <taxon>Lacibacter</taxon>
    </lineage>
</organism>
<comment type="caution">
    <text evidence="2">The sequence shown here is derived from an EMBL/GenBank/DDBJ whole genome shotgun (WGS) entry which is preliminary data.</text>
</comment>
<sequence>MSHILLNTYYNYIDANLHLMQLQEEGINCWLKDEHTVTIDPLLTNAIGGIKLMVHETQKERAQDLLRTIINKAKENRACPYCGSLNVEYIVSNRKPSNWFSALFTYLIGGYPLAAEQIYHCFNCGKEFEEVKQAPSDPSVVPKQ</sequence>
<proteinExistence type="predicted"/>
<dbReference type="Proteomes" id="UP000290204">
    <property type="component" value="Unassembled WGS sequence"/>
</dbReference>
<name>A0A4Q1CJL8_9BACT</name>
<dbReference type="OrthoDB" id="8480302at2"/>
<dbReference type="InterPro" id="IPR018551">
    <property type="entry name" value="DUF2007"/>
</dbReference>
<dbReference type="SUPFAM" id="SSF54913">
    <property type="entry name" value="GlnB-like"/>
    <property type="match status" value="1"/>
</dbReference>
<accession>A0A4Q1CJL8</accession>
<dbReference type="RefSeq" id="WP_129130734.1">
    <property type="nucleotide sequence ID" value="NZ_SDHW01000002.1"/>
</dbReference>
<evidence type="ECO:0000259" key="1">
    <source>
        <dbReference type="Pfam" id="PF09413"/>
    </source>
</evidence>
<keyword evidence="3" id="KW-1185">Reference proteome</keyword>
<protein>
    <submittedName>
        <fullName evidence="2">DUF2007 domain-containing protein</fullName>
    </submittedName>
</protein>
<reference evidence="2 3" key="1">
    <citation type="submission" date="2019-01" db="EMBL/GenBank/DDBJ databases">
        <title>Lacibacter sp. strain TTM-7.</title>
        <authorList>
            <person name="Chen W.-M."/>
        </authorList>
    </citation>
    <scope>NUCLEOTIDE SEQUENCE [LARGE SCALE GENOMIC DNA]</scope>
    <source>
        <strain evidence="2 3">TTM-7</strain>
    </source>
</reference>
<feature type="domain" description="DUF2007" evidence="1">
    <location>
        <begin position="13"/>
        <end position="68"/>
    </location>
</feature>
<evidence type="ECO:0000313" key="2">
    <source>
        <dbReference type="EMBL" id="RXK60773.1"/>
    </source>
</evidence>
<gene>
    <name evidence="2" type="ORF">ESA94_09930</name>
</gene>
<dbReference type="InterPro" id="IPR011322">
    <property type="entry name" value="N-reg_PII-like_a/b"/>
</dbReference>
<evidence type="ECO:0000313" key="3">
    <source>
        <dbReference type="Proteomes" id="UP000290204"/>
    </source>
</evidence>
<dbReference type="Pfam" id="PF09413">
    <property type="entry name" value="DUF2007"/>
    <property type="match status" value="1"/>
</dbReference>
<dbReference type="Gene3D" id="3.30.70.790">
    <property type="entry name" value="UreE, C-terminal domain"/>
    <property type="match status" value="1"/>
</dbReference>
<dbReference type="EMBL" id="SDHW01000002">
    <property type="protein sequence ID" value="RXK60773.1"/>
    <property type="molecule type" value="Genomic_DNA"/>
</dbReference>